<dbReference type="RefSeq" id="WP_192894059.1">
    <property type="nucleotide sequence ID" value="NZ_NREP01000001.1"/>
</dbReference>
<feature type="domain" description="SUF system FeS cluster assembly SufBD core" evidence="1">
    <location>
        <begin position="92"/>
        <end position="320"/>
    </location>
</feature>
<dbReference type="AlphaFoldDB" id="A0AAE7B6S5"/>
<dbReference type="PANTHER" id="PTHR43575">
    <property type="entry name" value="PROTEIN ABCI7, CHLOROPLASTIC"/>
    <property type="match status" value="1"/>
</dbReference>
<name>A0AAE7B6S5_9BACT</name>
<dbReference type="KEGG" id="avp:AVENP_0864"/>
<evidence type="ECO:0000259" key="1">
    <source>
        <dbReference type="Pfam" id="PF01458"/>
    </source>
</evidence>
<dbReference type="GO" id="GO:0016226">
    <property type="term" value="P:iron-sulfur cluster assembly"/>
    <property type="evidence" value="ECO:0007669"/>
    <property type="project" value="InterPro"/>
</dbReference>
<dbReference type="Proteomes" id="UP000503482">
    <property type="component" value="Chromosome"/>
</dbReference>
<gene>
    <name evidence="2" type="primary">sufD</name>
    <name evidence="2" type="ORF">AVENP_0864</name>
</gene>
<dbReference type="SUPFAM" id="SSF101960">
    <property type="entry name" value="Stabilizer of iron transporter SufD"/>
    <property type="match status" value="1"/>
</dbReference>
<proteinExistence type="predicted"/>
<dbReference type="InterPro" id="IPR055346">
    <property type="entry name" value="Fe-S_cluster_assembly_SufBD"/>
</dbReference>
<accession>A0AAE7B6S5</accession>
<keyword evidence="3" id="KW-1185">Reference proteome</keyword>
<evidence type="ECO:0000313" key="2">
    <source>
        <dbReference type="EMBL" id="QKF66423.1"/>
    </source>
</evidence>
<evidence type="ECO:0000313" key="3">
    <source>
        <dbReference type="Proteomes" id="UP000503482"/>
    </source>
</evidence>
<sequence>MMLIINEIKGINLPNKKDEEFLKINFDSLFSYEFADKQSYELDIMGLETTVDKEKYESVLFDITRSLDDKQTILTINKNIAEPIFLIHKLKQSETLYTNSLKIEVKKDIKASIVEVFVNSSENSFYAVNRKIQLEENASLEYVKVQDINISNSMTFALAVEQKNSSNLELFNFDFGDGFIVNSFENIINNENVNYELNALIKLFSNAATSNLIKTIHNEKSSNSNINFKHSLKDSSKAVFKAKSIVNPSALFSKAFQNCDTILLSDDATIIAQPHLEILIDELEASHGTTTGSLNKEQLLYLQSRGIKKEQAYDMLLEAFENTIKSNIKDEIIKEFIETYKREKYV</sequence>
<dbReference type="PANTHER" id="PTHR43575:SF1">
    <property type="entry name" value="PROTEIN ABCI7, CHLOROPLASTIC"/>
    <property type="match status" value="1"/>
</dbReference>
<organism evidence="2 3">
    <name type="scientific">Arcobacter venerupis</name>
    <dbReference type="NCBI Taxonomy" id="1054033"/>
    <lineage>
        <taxon>Bacteria</taxon>
        <taxon>Pseudomonadati</taxon>
        <taxon>Campylobacterota</taxon>
        <taxon>Epsilonproteobacteria</taxon>
        <taxon>Campylobacterales</taxon>
        <taxon>Arcobacteraceae</taxon>
        <taxon>Arcobacter</taxon>
    </lineage>
</organism>
<dbReference type="Pfam" id="PF01458">
    <property type="entry name" value="SUFBD_core"/>
    <property type="match status" value="1"/>
</dbReference>
<protein>
    <submittedName>
        <fullName evidence="2">[Fe-S] cluster assembly scaffold SufBCD, SufD protein</fullName>
    </submittedName>
</protein>
<reference evidence="2 3" key="1">
    <citation type="submission" date="2020-05" db="EMBL/GenBank/DDBJ databases">
        <title>Complete genome sequencing of Campylobacter and Arcobacter type strains.</title>
        <authorList>
            <person name="Miller W.G."/>
            <person name="Yee E."/>
        </authorList>
    </citation>
    <scope>NUCLEOTIDE SEQUENCE [LARGE SCALE GENOMIC DNA]</scope>
    <source>
        <strain evidence="2 3">LMG 26156</strain>
    </source>
</reference>
<dbReference type="EMBL" id="CP053840">
    <property type="protein sequence ID" value="QKF66423.1"/>
    <property type="molecule type" value="Genomic_DNA"/>
</dbReference>
<dbReference type="InterPro" id="IPR037284">
    <property type="entry name" value="SUF_FeS_clus_asmbl_SufBD_sf"/>
</dbReference>
<dbReference type="InterPro" id="IPR000825">
    <property type="entry name" value="SUF_FeS_clus_asmbl_SufBD_core"/>
</dbReference>